<dbReference type="EMBL" id="LFZO01000244">
    <property type="protein sequence ID" value="KXT10695.1"/>
    <property type="molecule type" value="Genomic_DNA"/>
</dbReference>
<feature type="region of interest" description="Disordered" evidence="1">
    <location>
        <begin position="808"/>
        <end position="952"/>
    </location>
</feature>
<feature type="compositionally biased region" description="Basic and acidic residues" evidence="1">
    <location>
        <begin position="393"/>
        <end position="406"/>
    </location>
</feature>
<sequence>MLSRAVSPTPSPSNSAHNSQDFGRPRRSVASYRLFPTVVPTPTPTPPSSPGRVTVPRNTHTHTHTHTLSRASAGSSRRRSSSVDRHAPSRQSLLASASASASGQTTQPTQPTQPARGGVRKGSLPELPPLHSARDGDVHVSRPPSRRALTSASDVRAQADENALIFRPRESFESNAKLASSGLNQQHAAAPRASSALHRQRQRQPQPHMARPKPNLRIAIANIEKDESQPPSPPPKSPRHWNDEKSPKTHSHSPVSPTTASSYLGPPLAPRPRTASEQSLNMRHLASTTLQAPASKFSAFPTISTPTTSMNGPVPSSTTRTSSLPPNTSLPSVSANEPTPSSRYQTCNDSVPLTAKQDQRPAATNQEQTSSPSIADVIRQHAASQAQASGPSRSKDTARDLHKPEAADSTPRRSTNAALAAVAAARARVAALQSADSTAASAAESDSPMKRAPHAAQAAVAAARASVAALQSIEFPLASPRIVTYGVSPGSESGSISRSLMTEVLSPRPSAPSQTDPLETLKSISEQCEALHGRYASLRVERQKASTSITTTLKNQKPGPEYCNTLLDEQLSLAAISSSMDICIAKLKSLECRREDAIAAVIAQATQNKASPADNIAAMIASMAISRKASVAPSADSGSRFMPTGRSTPDISVDGFSANRSTCSSFPRTVSYTSEADSYDYRLSGLSGQPSLGCDLAQRSEAADDHSSDDSLKIGESPPADRRTPLHEPSEALEQLQEEIDSVSEQPTRVVSPLSRESSLDQLSQMDSISRPSSSDTSTTDELFEQPKRIRVDGVKAARILGMLSEGGQKSPLIKLPDQFGNASSEQQRETEVEIELYSSSYRPRARAADAPTTSSFKDLEGPPESPFSRNDDLDSPSLQDLDVQLGNFPKPAPSPPKDNSRSLPTPPPKYSITHSEQQQMRKRRHDSSVDCRPQLQQNCSVGSNTKRPLSQKSAHTIQVYLDEEDQDDLLELYKLRSAATAVS</sequence>
<feature type="compositionally biased region" description="Polar residues" evidence="1">
    <location>
        <begin position="176"/>
        <end position="187"/>
    </location>
</feature>
<feature type="region of interest" description="Disordered" evidence="1">
    <location>
        <begin position="1"/>
        <end position="155"/>
    </location>
</feature>
<dbReference type="OrthoDB" id="3897620at2759"/>
<feature type="compositionally biased region" description="Pro residues" evidence="1">
    <location>
        <begin position="39"/>
        <end position="49"/>
    </location>
</feature>
<proteinExistence type="predicted"/>
<feature type="region of interest" description="Disordered" evidence="1">
    <location>
        <begin position="698"/>
        <end position="727"/>
    </location>
</feature>
<feature type="compositionally biased region" description="Low complexity" evidence="1">
    <location>
        <begin position="89"/>
        <end position="117"/>
    </location>
</feature>
<feature type="region of interest" description="Disordered" evidence="1">
    <location>
        <begin position="739"/>
        <end position="786"/>
    </location>
</feature>
<protein>
    <submittedName>
        <fullName evidence="2">Uncharacterized protein</fullName>
    </submittedName>
</protein>
<feature type="compositionally biased region" description="Polar residues" evidence="1">
    <location>
        <begin position="252"/>
        <end position="262"/>
    </location>
</feature>
<feature type="compositionally biased region" description="Low complexity" evidence="1">
    <location>
        <begin position="313"/>
        <end position="334"/>
    </location>
</feature>
<dbReference type="STRING" id="113226.A0A139I7W6"/>
<feature type="compositionally biased region" description="Polar residues" evidence="1">
    <location>
        <begin position="935"/>
        <end position="952"/>
    </location>
</feature>
<feature type="compositionally biased region" description="Polar residues" evidence="1">
    <location>
        <begin position="275"/>
        <end position="292"/>
    </location>
</feature>
<feature type="compositionally biased region" description="Basic and acidic residues" evidence="1">
    <location>
        <begin position="701"/>
        <end position="727"/>
    </location>
</feature>
<comment type="caution">
    <text evidence="2">The sequence shown here is derived from an EMBL/GenBank/DDBJ whole genome shotgun (WGS) entry which is preliminary data.</text>
</comment>
<keyword evidence="3" id="KW-1185">Reference proteome</keyword>
<reference evidence="2 3" key="1">
    <citation type="submission" date="2015-07" db="EMBL/GenBank/DDBJ databases">
        <title>Comparative genomics of the Sigatoka disease complex on banana suggests a link between parallel evolutionary changes in Pseudocercospora fijiensis and Pseudocercospora eumusae and increased virulence on the banana host.</title>
        <authorList>
            <person name="Chang T.-C."/>
            <person name="Salvucci A."/>
            <person name="Crous P.W."/>
            <person name="Stergiopoulos I."/>
        </authorList>
    </citation>
    <scope>NUCLEOTIDE SEQUENCE [LARGE SCALE GENOMIC DNA]</scope>
    <source>
        <strain evidence="2 3">CBS 116634</strain>
    </source>
</reference>
<name>A0A139I7W6_9PEZI</name>
<evidence type="ECO:0000256" key="1">
    <source>
        <dbReference type="SAM" id="MobiDB-lite"/>
    </source>
</evidence>
<organism evidence="2 3">
    <name type="scientific">Pseudocercospora musae</name>
    <dbReference type="NCBI Taxonomy" id="113226"/>
    <lineage>
        <taxon>Eukaryota</taxon>
        <taxon>Fungi</taxon>
        <taxon>Dikarya</taxon>
        <taxon>Ascomycota</taxon>
        <taxon>Pezizomycotina</taxon>
        <taxon>Dothideomycetes</taxon>
        <taxon>Dothideomycetidae</taxon>
        <taxon>Mycosphaerellales</taxon>
        <taxon>Mycosphaerellaceae</taxon>
        <taxon>Pseudocercospora</taxon>
    </lineage>
</organism>
<gene>
    <name evidence="2" type="ORF">AC579_5054</name>
</gene>
<feature type="compositionally biased region" description="Low complexity" evidence="1">
    <location>
        <begin position="764"/>
        <end position="781"/>
    </location>
</feature>
<feature type="region of interest" description="Disordered" evidence="1">
    <location>
        <begin position="176"/>
        <end position="419"/>
    </location>
</feature>
<feature type="compositionally biased region" description="Polar residues" evidence="1">
    <location>
        <begin position="1"/>
        <end position="21"/>
    </location>
</feature>
<feature type="compositionally biased region" description="Low complexity" evidence="1">
    <location>
        <begin position="838"/>
        <end position="856"/>
    </location>
</feature>
<feature type="compositionally biased region" description="Polar residues" evidence="1">
    <location>
        <begin position="382"/>
        <end position="392"/>
    </location>
</feature>
<accession>A0A139I7W6</accession>
<dbReference type="Proteomes" id="UP000073492">
    <property type="component" value="Unassembled WGS sequence"/>
</dbReference>
<evidence type="ECO:0000313" key="2">
    <source>
        <dbReference type="EMBL" id="KXT10695.1"/>
    </source>
</evidence>
<feature type="compositionally biased region" description="Polar residues" evidence="1">
    <location>
        <begin position="743"/>
        <end position="763"/>
    </location>
</feature>
<feature type="compositionally biased region" description="Polar residues" evidence="1">
    <location>
        <begin position="301"/>
        <end position="311"/>
    </location>
</feature>
<feature type="compositionally biased region" description="Low complexity" evidence="1">
    <location>
        <begin position="876"/>
        <end position="886"/>
    </location>
</feature>
<feature type="compositionally biased region" description="Polar residues" evidence="1">
    <location>
        <begin position="362"/>
        <end position="373"/>
    </location>
</feature>
<feature type="region of interest" description="Disordered" evidence="1">
    <location>
        <begin position="632"/>
        <end position="654"/>
    </location>
</feature>
<feature type="compositionally biased region" description="Polar residues" evidence="1">
    <location>
        <begin position="335"/>
        <end position="351"/>
    </location>
</feature>
<evidence type="ECO:0000313" key="3">
    <source>
        <dbReference type="Proteomes" id="UP000073492"/>
    </source>
</evidence>
<dbReference type="AlphaFoldDB" id="A0A139I7W6"/>